<dbReference type="AlphaFoldDB" id="A0A498LTB7"/>
<comment type="caution">
    <text evidence="1">The sequence shown here is derived from an EMBL/GenBank/DDBJ whole genome shotgun (WGS) entry which is preliminary data.</text>
</comment>
<dbReference type="GO" id="GO:0003964">
    <property type="term" value="F:RNA-directed DNA polymerase activity"/>
    <property type="evidence" value="ECO:0007669"/>
    <property type="project" value="UniProtKB-KW"/>
</dbReference>
<sequence>MKLAAKQAVATVKSHHYQELYDQLDMPGGVSNMYRLAKSRHRSAQYISHVMQVKRADNQVLRNPPSILHRWSVYFSGICKEEFPHPQIPSPPPTLGPVPRISIAEVKLGIEKMKRGKATD</sequence>
<protein>
    <submittedName>
        <fullName evidence="1">RNA-directed DNA polymerase from mobile element jockey-like protein</fullName>
    </submittedName>
</protein>
<dbReference type="EMBL" id="QBIY01013148">
    <property type="protein sequence ID" value="RXN11360.1"/>
    <property type="molecule type" value="Genomic_DNA"/>
</dbReference>
<name>A0A498LTB7_LABRO</name>
<proteinExistence type="predicted"/>
<dbReference type="STRING" id="84645.A0A498LTB7"/>
<accession>A0A498LTB7</accession>
<keyword evidence="1" id="KW-0808">Transferase</keyword>
<keyword evidence="2" id="KW-1185">Reference proteome</keyword>
<dbReference type="Proteomes" id="UP000290572">
    <property type="component" value="Unassembled WGS sequence"/>
</dbReference>
<gene>
    <name evidence="1" type="ORF">ROHU_030086</name>
</gene>
<keyword evidence="1" id="KW-0695">RNA-directed DNA polymerase</keyword>
<reference evidence="1 2" key="1">
    <citation type="submission" date="2018-03" db="EMBL/GenBank/DDBJ databases">
        <title>Draft genome sequence of Rohu Carp (Labeo rohita).</title>
        <authorList>
            <person name="Das P."/>
            <person name="Kushwaha B."/>
            <person name="Joshi C.G."/>
            <person name="Kumar D."/>
            <person name="Nagpure N.S."/>
            <person name="Sahoo L."/>
            <person name="Das S.P."/>
            <person name="Bit A."/>
            <person name="Patnaik S."/>
            <person name="Meher P.K."/>
            <person name="Jayasankar P."/>
            <person name="Koringa P.G."/>
            <person name="Patel N.V."/>
            <person name="Hinsu A.T."/>
            <person name="Kumar R."/>
            <person name="Pandey M."/>
            <person name="Agarwal S."/>
            <person name="Srivastava S."/>
            <person name="Singh M."/>
            <person name="Iquebal M.A."/>
            <person name="Jaiswal S."/>
            <person name="Angadi U.B."/>
            <person name="Kumar N."/>
            <person name="Raza M."/>
            <person name="Shah T.M."/>
            <person name="Rai A."/>
            <person name="Jena J.K."/>
        </authorList>
    </citation>
    <scope>NUCLEOTIDE SEQUENCE [LARGE SCALE GENOMIC DNA]</scope>
    <source>
        <strain evidence="1">DASCIFA01</strain>
        <tissue evidence="1">Testis</tissue>
    </source>
</reference>
<evidence type="ECO:0000313" key="1">
    <source>
        <dbReference type="EMBL" id="RXN11360.1"/>
    </source>
</evidence>
<keyword evidence="1" id="KW-0548">Nucleotidyltransferase</keyword>
<organism evidence="1 2">
    <name type="scientific">Labeo rohita</name>
    <name type="common">Indian major carp</name>
    <name type="synonym">Cyprinus rohita</name>
    <dbReference type="NCBI Taxonomy" id="84645"/>
    <lineage>
        <taxon>Eukaryota</taxon>
        <taxon>Metazoa</taxon>
        <taxon>Chordata</taxon>
        <taxon>Craniata</taxon>
        <taxon>Vertebrata</taxon>
        <taxon>Euteleostomi</taxon>
        <taxon>Actinopterygii</taxon>
        <taxon>Neopterygii</taxon>
        <taxon>Teleostei</taxon>
        <taxon>Ostariophysi</taxon>
        <taxon>Cypriniformes</taxon>
        <taxon>Cyprinidae</taxon>
        <taxon>Labeoninae</taxon>
        <taxon>Labeonini</taxon>
        <taxon>Labeo</taxon>
    </lineage>
</organism>
<evidence type="ECO:0000313" key="2">
    <source>
        <dbReference type="Proteomes" id="UP000290572"/>
    </source>
</evidence>